<organism evidence="3 4">
    <name type="scientific">Pseudomarimonas salicorniae</name>
    <dbReference type="NCBI Taxonomy" id="2933270"/>
    <lineage>
        <taxon>Bacteria</taxon>
        <taxon>Pseudomonadati</taxon>
        <taxon>Pseudomonadota</taxon>
        <taxon>Gammaproteobacteria</taxon>
        <taxon>Lysobacterales</taxon>
        <taxon>Lysobacteraceae</taxon>
        <taxon>Pseudomarimonas</taxon>
    </lineage>
</organism>
<evidence type="ECO:0000313" key="4">
    <source>
        <dbReference type="Proteomes" id="UP001431449"/>
    </source>
</evidence>
<gene>
    <name evidence="3" type="ORF">M0G41_08760</name>
</gene>
<accession>A0ABT0GHX1</accession>
<dbReference type="InterPro" id="IPR006660">
    <property type="entry name" value="Arsenate_reductase-like"/>
</dbReference>
<dbReference type="Proteomes" id="UP001431449">
    <property type="component" value="Unassembled WGS sequence"/>
</dbReference>
<dbReference type="Gene3D" id="3.40.30.10">
    <property type="entry name" value="Glutaredoxin"/>
    <property type="match status" value="1"/>
</dbReference>
<proteinExistence type="inferred from homology"/>
<name>A0ABT0GHX1_9GAMM</name>
<evidence type="ECO:0000256" key="2">
    <source>
        <dbReference type="PROSITE-ProRule" id="PRU01282"/>
    </source>
</evidence>
<dbReference type="InterPro" id="IPR006504">
    <property type="entry name" value="Tscrpt_reg_Spx/MgsR"/>
</dbReference>
<dbReference type="PROSITE" id="PS51353">
    <property type="entry name" value="ARSC"/>
    <property type="match status" value="1"/>
</dbReference>
<protein>
    <submittedName>
        <fullName evidence="3">Spx/MgsR family RNA polymerase-binding regulatory protein</fullName>
    </submittedName>
</protein>
<keyword evidence="4" id="KW-1185">Reference proteome</keyword>
<comment type="caution">
    <text evidence="3">The sequence shown here is derived from an EMBL/GenBank/DDBJ whole genome shotgun (WGS) entry which is preliminary data.</text>
</comment>
<comment type="similarity">
    <text evidence="1 2">Belongs to the ArsC family.</text>
</comment>
<dbReference type="PANTHER" id="PTHR30041">
    <property type="entry name" value="ARSENATE REDUCTASE"/>
    <property type="match status" value="1"/>
</dbReference>
<dbReference type="EMBL" id="JALNMH010000006">
    <property type="protein sequence ID" value="MCK7593759.1"/>
    <property type="molecule type" value="Genomic_DNA"/>
</dbReference>
<dbReference type="RefSeq" id="WP_248208044.1">
    <property type="nucleotide sequence ID" value="NZ_JALNMH010000006.1"/>
</dbReference>
<dbReference type="NCBIfam" id="TIGR01617">
    <property type="entry name" value="arsC_related"/>
    <property type="match status" value="1"/>
</dbReference>
<dbReference type="InterPro" id="IPR036249">
    <property type="entry name" value="Thioredoxin-like_sf"/>
</dbReference>
<dbReference type="SUPFAM" id="SSF52833">
    <property type="entry name" value="Thioredoxin-like"/>
    <property type="match status" value="1"/>
</dbReference>
<dbReference type="Pfam" id="PF03960">
    <property type="entry name" value="ArsC"/>
    <property type="match status" value="1"/>
</dbReference>
<evidence type="ECO:0000313" key="3">
    <source>
        <dbReference type="EMBL" id="MCK7593759.1"/>
    </source>
</evidence>
<sequence>MTITVYGLDKCDTCTKARNWLKRAGIEHEFIDYRAQPVPASTLREWAGKLGGFDKLINRASMTWRNLPPARKSPGSDPEWTLLIKEYPALVKRPVVVGEDGAVSVGFTDKQFKARFGV</sequence>
<evidence type="ECO:0000256" key="1">
    <source>
        <dbReference type="ARBA" id="ARBA00007198"/>
    </source>
</evidence>
<dbReference type="PANTHER" id="PTHR30041:SF8">
    <property type="entry name" value="PROTEIN YFFB"/>
    <property type="match status" value="1"/>
</dbReference>
<reference evidence="3" key="1">
    <citation type="submission" date="2022-04" db="EMBL/GenBank/DDBJ databases">
        <title>Lysobacter sp. CAU 1642 isolated from sea sand.</title>
        <authorList>
            <person name="Kim W."/>
        </authorList>
    </citation>
    <scope>NUCLEOTIDE SEQUENCE</scope>
    <source>
        <strain evidence="3">CAU 1642</strain>
    </source>
</reference>